<name>A0A0D6JDB6_9HYPH</name>
<sequence>MALPKRPKFETEDSLKYYIAELEVLPASPEFHAALLTSKLDLQLLVDLREDNSLLGDRMRGDEPDSIMFRRPKANPR</sequence>
<evidence type="ECO:0000313" key="2">
    <source>
        <dbReference type="EMBL" id="CPR17753.1"/>
    </source>
</evidence>
<dbReference type="EMBL" id="LN829119">
    <property type="protein sequence ID" value="CPR17753.1"/>
    <property type="molecule type" value="Genomic_DNA"/>
</dbReference>
<gene>
    <name evidence="2" type="ORF">YBN1229_v1_1401</name>
</gene>
<organism evidence="2 3">
    <name type="scientific">Candidatus Filomicrobium marinum</name>
    <dbReference type="NCBI Taxonomy" id="1608628"/>
    <lineage>
        <taxon>Bacteria</taxon>
        <taxon>Pseudomonadati</taxon>
        <taxon>Pseudomonadota</taxon>
        <taxon>Alphaproteobacteria</taxon>
        <taxon>Hyphomicrobiales</taxon>
        <taxon>Hyphomicrobiaceae</taxon>
        <taxon>Filomicrobium</taxon>
    </lineage>
</organism>
<evidence type="ECO:0000256" key="1">
    <source>
        <dbReference type="SAM" id="MobiDB-lite"/>
    </source>
</evidence>
<dbReference type="Proteomes" id="UP000033187">
    <property type="component" value="Chromosome 1"/>
</dbReference>
<accession>A0A0D6JDB6</accession>
<dbReference type="KEGG" id="fiy:BN1229_v1_1401"/>
<evidence type="ECO:0000313" key="3">
    <source>
        <dbReference type="Proteomes" id="UP000033187"/>
    </source>
</evidence>
<dbReference type="AlphaFoldDB" id="A0A0D6JDB6"/>
<reference evidence="3" key="1">
    <citation type="submission" date="2015-02" db="EMBL/GenBank/DDBJ databases">
        <authorList>
            <person name="Chooi Y.-H."/>
        </authorList>
    </citation>
    <scope>NUCLEOTIDE SEQUENCE [LARGE SCALE GENOMIC DNA]</scope>
    <source>
        <strain evidence="3">strain Y</strain>
    </source>
</reference>
<protein>
    <submittedName>
        <fullName evidence="2">Uncharacterized protein</fullName>
    </submittedName>
</protein>
<keyword evidence="3" id="KW-1185">Reference proteome</keyword>
<dbReference type="KEGG" id="fil:BN1229_v1_1402"/>
<feature type="region of interest" description="Disordered" evidence="1">
    <location>
        <begin position="55"/>
        <end position="77"/>
    </location>
</feature>
<dbReference type="RefSeq" id="WP_046477442.1">
    <property type="nucleotide sequence ID" value="NZ_LN829118.1"/>
</dbReference>
<proteinExistence type="predicted"/>